<evidence type="ECO:0000313" key="6">
    <source>
        <dbReference type="Proteomes" id="UP000501623"/>
    </source>
</evidence>
<dbReference type="Pfam" id="PF00532">
    <property type="entry name" value="Peripla_BP_1"/>
    <property type="match status" value="1"/>
</dbReference>
<sequence>MPPVSLKVLARELNLSVSAVSRALNDRSDIAQHTKDRVRALASKLQYEPNPYASSLRGHKSKTIGIVIPAVHNHFFSLAINGIEEVARENDFHVLISLTHEAPEQEASIIQVLAAGRVDGVLLSMARNSQASTHLTVLRDRGIPVVLFDRVYDDLPTATVTTDDYASGYQATQHLLEAGCRTVAHLTISDTLSIGKRRLQGYMAALQDWGLPYEEALVVQGHTNEALNTPLIEELLRNRPEIDGIFASVETLAMSSYDACRNLGLSIPDDVKVIGFSNLEIAALLNPPLTTITQPAYAIGREAARLLFRALQENVHLLPADSLELKSELSVRRSTARTR</sequence>
<reference evidence="5 6" key="1">
    <citation type="submission" date="2020-05" db="EMBL/GenBank/DDBJ databases">
        <title>Complete genome sequence of Hymenobacter sp. TS19 in Coasted Sand Dune.</title>
        <authorList>
            <person name="Lee J.-H."/>
            <person name="Jung J.-H."/>
            <person name="Jeong S."/>
            <person name="Zhao L."/>
            <person name="Kim M.-K."/>
            <person name="Seo H.-S."/>
            <person name="Lim S."/>
        </authorList>
    </citation>
    <scope>NUCLEOTIDE SEQUENCE [LARGE SCALE GENOMIC DNA]</scope>
    <source>
        <strain evidence="5 6">TS19</strain>
    </source>
</reference>
<keyword evidence="1" id="KW-0805">Transcription regulation</keyword>
<dbReference type="InterPro" id="IPR010982">
    <property type="entry name" value="Lambda_DNA-bd_dom_sf"/>
</dbReference>
<keyword evidence="6" id="KW-1185">Reference proteome</keyword>
<keyword evidence="2 5" id="KW-0238">DNA-binding</keyword>
<dbReference type="SUPFAM" id="SSF53822">
    <property type="entry name" value="Periplasmic binding protein-like I"/>
    <property type="match status" value="1"/>
</dbReference>
<dbReference type="EMBL" id="CP053538">
    <property type="protein sequence ID" value="QJX47924.1"/>
    <property type="molecule type" value="Genomic_DNA"/>
</dbReference>
<dbReference type="PROSITE" id="PS50932">
    <property type="entry name" value="HTH_LACI_2"/>
    <property type="match status" value="1"/>
</dbReference>
<dbReference type="CDD" id="cd01392">
    <property type="entry name" value="HTH_LacI"/>
    <property type="match status" value="1"/>
</dbReference>
<accession>A0A6M6BJD5</accession>
<evidence type="ECO:0000259" key="4">
    <source>
        <dbReference type="PROSITE" id="PS50932"/>
    </source>
</evidence>
<gene>
    <name evidence="5" type="ORF">HMJ29_13635</name>
</gene>
<evidence type="ECO:0000256" key="2">
    <source>
        <dbReference type="ARBA" id="ARBA00023125"/>
    </source>
</evidence>
<dbReference type="Gene3D" id="1.10.260.40">
    <property type="entry name" value="lambda repressor-like DNA-binding domains"/>
    <property type="match status" value="1"/>
</dbReference>
<dbReference type="Pfam" id="PF00356">
    <property type="entry name" value="LacI"/>
    <property type="match status" value="1"/>
</dbReference>
<evidence type="ECO:0000256" key="1">
    <source>
        <dbReference type="ARBA" id="ARBA00023015"/>
    </source>
</evidence>
<dbReference type="KEGG" id="hts:HMJ29_13635"/>
<dbReference type="Proteomes" id="UP000501623">
    <property type="component" value="Chromosome"/>
</dbReference>
<feature type="domain" description="HTH lacI-type" evidence="4">
    <location>
        <begin position="4"/>
        <end position="58"/>
    </location>
</feature>
<dbReference type="SUPFAM" id="SSF47413">
    <property type="entry name" value="lambda repressor-like DNA-binding domains"/>
    <property type="match status" value="1"/>
</dbReference>
<keyword evidence="3" id="KW-0804">Transcription</keyword>
<dbReference type="GO" id="GO:0003700">
    <property type="term" value="F:DNA-binding transcription factor activity"/>
    <property type="evidence" value="ECO:0007669"/>
    <property type="project" value="TreeGrafter"/>
</dbReference>
<dbReference type="PANTHER" id="PTHR30146">
    <property type="entry name" value="LACI-RELATED TRANSCRIPTIONAL REPRESSOR"/>
    <property type="match status" value="1"/>
</dbReference>
<proteinExistence type="predicted"/>
<evidence type="ECO:0000256" key="3">
    <source>
        <dbReference type="ARBA" id="ARBA00023163"/>
    </source>
</evidence>
<dbReference type="GO" id="GO:0000976">
    <property type="term" value="F:transcription cis-regulatory region binding"/>
    <property type="evidence" value="ECO:0007669"/>
    <property type="project" value="TreeGrafter"/>
</dbReference>
<dbReference type="CDD" id="cd06267">
    <property type="entry name" value="PBP1_LacI_sugar_binding-like"/>
    <property type="match status" value="1"/>
</dbReference>
<name>A0A6M6BJD5_9BACT</name>
<protein>
    <submittedName>
        <fullName evidence="5">LacI family DNA-binding transcriptional regulator</fullName>
    </submittedName>
</protein>
<dbReference type="Gene3D" id="3.40.50.2300">
    <property type="match status" value="2"/>
</dbReference>
<dbReference type="InterPro" id="IPR000843">
    <property type="entry name" value="HTH_LacI"/>
</dbReference>
<dbReference type="InterPro" id="IPR001761">
    <property type="entry name" value="Peripla_BP/Lac1_sug-bd_dom"/>
</dbReference>
<dbReference type="AlphaFoldDB" id="A0A6M6BJD5"/>
<dbReference type="SMART" id="SM00354">
    <property type="entry name" value="HTH_LACI"/>
    <property type="match status" value="1"/>
</dbReference>
<dbReference type="InterPro" id="IPR028082">
    <property type="entry name" value="Peripla_BP_I"/>
</dbReference>
<dbReference type="RefSeq" id="WP_171592014.1">
    <property type="nucleotide sequence ID" value="NZ_CP053538.1"/>
</dbReference>
<evidence type="ECO:0000313" key="5">
    <source>
        <dbReference type="EMBL" id="QJX47924.1"/>
    </source>
</evidence>
<dbReference type="PANTHER" id="PTHR30146:SF109">
    <property type="entry name" value="HTH-TYPE TRANSCRIPTIONAL REGULATOR GALS"/>
    <property type="match status" value="1"/>
</dbReference>
<organism evidence="5 6">
    <name type="scientific">Hymenobacter taeanensis</name>
    <dbReference type="NCBI Taxonomy" id="2735321"/>
    <lineage>
        <taxon>Bacteria</taxon>
        <taxon>Pseudomonadati</taxon>
        <taxon>Bacteroidota</taxon>
        <taxon>Cytophagia</taxon>
        <taxon>Cytophagales</taxon>
        <taxon>Hymenobacteraceae</taxon>
        <taxon>Hymenobacter</taxon>
    </lineage>
</organism>